<evidence type="ECO:0000313" key="2">
    <source>
        <dbReference type="Proteomes" id="UP000273778"/>
    </source>
</evidence>
<accession>A0ABN5SRC5</accession>
<dbReference type="RefSeq" id="WP_124012572.1">
    <property type="nucleotide sequence ID" value="NZ_CP034073.1"/>
</dbReference>
<name>A0ABN5SRC5_9GAMM</name>
<organism evidence="1 2">
    <name type="scientific">Shewanella psychromarinicola</name>
    <dbReference type="NCBI Taxonomy" id="2487742"/>
    <lineage>
        <taxon>Bacteria</taxon>
        <taxon>Pseudomonadati</taxon>
        <taxon>Pseudomonadota</taxon>
        <taxon>Gammaproteobacteria</taxon>
        <taxon>Alteromonadales</taxon>
        <taxon>Shewanellaceae</taxon>
        <taxon>Shewanella</taxon>
    </lineage>
</organism>
<dbReference type="Proteomes" id="UP000273778">
    <property type="component" value="Chromosome"/>
</dbReference>
<proteinExistence type="predicted"/>
<sequence>MEIRPLWLQRKMKILTILFFILTISPSKVFADEYLDFGMDLLSDKFTAFEVKHDKCLTMSKMNQLSDSSIVTLKQLPISVGEALGYLHLKAMRMCVGDEYTELLQVLLDLENENKTKQNTFVTQEIDKIKLLIFSTSELRAQKQYDSLPVEYKNKLQRVEGIHQPFDMINAFERAWL</sequence>
<protein>
    <submittedName>
        <fullName evidence="1">Uncharacterized protein</fullName>
    </submittedName>
</protein>
<keyword evidence="2" id="KW-1185">Reference proteome</keyword>
<reference evidence="1 2" key="1">
    <citation type="submission" date="2018-11" db="EMBL/GenBank/DDBJ databases">
        <title>Shewanella sp. M2.</title>
        <authorList>
            <person name="Hwang Y.J."/>
            <person name="Hwang C.Y."/>
        </authorList>
    </citation>
    <scope>NUCLEOTIDE SEQUENCE [LARGE SCALE GENOMIC DNA]</scope>
    <source>
        <strain evidence="1 2">M2</strain>
    </source>
</reference>
<evidence type="ECO:0000313" key="1">
    <source>
        <dbReference type="EMBL" id="AZG34743.1"/>
    </source>
</evidence>
<dbReference type="EMBL" id="CP034073">
    <property type="protein sequence ID" value="AZG34743.1"/>
    <property type="molecule type" value="Genomic_DNA"/>
</dbReference>
<gene>
    <name evidence="1" type="ORF">EGC80_07305</name>
</gene>